<sequence length="234" mass="26167">MKTWAEAHEAQMKLTLAEEAILVDWIKVQGRRGVPVTYELLINHASAIAGTTVGKSWPHRFMKCHPDILVCNSQALEKCHANNVNKATIDGFYDIIEEVITKYNIPPENIYNMDEKGIQLGVGKCIAAIIIHKQSPNSLPMVEQDSLYPVKVLVSIKTKALASRFFSYLPSLVWGSVASCRILSRPQFMSNALQIILHSVVMIIVIFWVSVEVTLFSLFQLLGKGPLKYELTGI</sequence>
<keyword evidence="5" id="KW-1185">Reference proteome</keyword>
<evidence type="ECO:0000256" key="1">
    <source>
        <dbReference type="ARBA" id="ARBA00023125"/>
    </source>
</evidence>
<feature type="domain" description="HTH CENPB-type" evidence="3">
    <location>
        <begin position="6"/>
        <end position="71"/>
    </location>
</feature>
<keyword evidence="1" id="KW-0238">DNA-binding</keyword>
<reference evidence="4 5" key="1">
    <citation type="journal article" date="2019" name="Nat. Ecol. Evol.">
        <title>Megaphylogeny resolves global patterns of mushroom evolution.</title>
        <authorList>
            <person name="Varga T."/>
            <person name="Krizsan K."/>
            <person name="Foldi C."/>
            <person name="Dima B."/>
            <person name="Sanchez-Garcia M."/>
            <person name="Sanchez-Ramirez S."/>
            <person name="Szollosi G.J."/>
            <person name="Szarkandi J.G."/>
            <person name="Papp V."/>
            <person name="Albert L."/>
            <person name="Andreopoulos W."/>
            <person name="Angelini C."/>
            <person name="Antonin V."/>
            <person name="Barry K.W."/>
            <person name="Bougher N.L."/>
            <person name="Buchanan P."/>
            <person name="Buyck B."/>
            <person name="Bense V."/>
            <person name="Catcheside P."/>
            <person name="Chovatia M."/>
            <person name="Cooper J."/>
            <person name="Damon W."/>
            <person name="Desjardin D."/>
            <person name="Finy P."/>
            <person name="Geml J."/>
            <person name="Haridas S."/>
            <person name="Hughes K."/>
            <person name="Justo A."/>
            <person name="Karasinski D."/>
            <person name="Kautmanova I."/>
            <person name="Kiss B."/>
            <person name="Kocsube S."/>
            <person name="Kotiranta H."/>
            <person name="LaButti K.M."/>
            <person name="Lechner B.E."/>
            <person name="Liimatainen K."/>
            <person name="Lipzen A."/>
            <person name="Lukacs Z."/>
            <person name="Mihaltcheva S."/>
            <person name="Morgado L.N."/>
            <person name="Niskanen T."/>
            <person name="Noordeloos M.E."/>
            <person name="Ohm R.A."/>
            <person name="Ortiz-Santana B."/>
            <person name="Ovrebo C."/>
            <person name="Racz N."/>
            <person name="Riley R."/>
            <person name="Savchenko A."/>
            <person name="Shiryaev A."/>
            <person name="Soop K."/>
            <person name="Spirin V."/>
            <person name="Szebenyi C."/>
            <person name="Tomsovsky M."/>
            <person name="Tulloss R.E."/>
            <person name="Uehling J."/>
            <person name="Grigoriev I.V."/>
            <person name="Vagvolgyi C."/>
            <person name="Papp T."/>
            <person name="Martin F.M."/>
            <person name="Miettinen O."/>
            <person name="Hibbett D.S."/>
            <person name="Nagy L.G."/>
        </authorList>
    </citation>
    <scope>NUCLEOTIDE SEQUENCE [LARGE SCALE GENOMIC DNA]</scope>
    <source>
        <strain evidence="4 5">CBS 121175</strain>
    </source>
</reference>
<accession>A0A5C3KC01</accession>
<gene>
    <name evidence="4" type="ORF">FA15DRAFT_661337</name>
</gene>
<dbReference type="Proteomes" id="UP000307440">
    <property type="component" value="Unassembled WGS sequence"/>
</dbReference>
<dbReference type="EMBL" id="ML210488">
    <property type="protein sequence ID" value="TFK17589.1"/>
    <property type="molecule type" value="Genomic_DNA"/>
</dbReference>
<evidence type="ECO:0000313" key="4">
    <source>
        <dbReference type="EMBL" id="TFK17589.1"/>
    </source>
</evidence>
<dbReference type="AlphaFoldDB" id="A0A5C3KC01"/>
<proteinExistence type="predicted"/>
<evidence type="ECO:0000259" key="3">
    <source>
        <dbReference type="PROSITE" id="PS51253"/>
    </source>
</evidence>
<name>A0A5C3KC01_COPMA</name>
<feature type="transmembrane region" description="Helical" evidence="2">
    <location>
        <begin position="195"/>
        <end position="219"/>
    </location>
</feature>
<dbReference type="PROSITE" id="PS51253">
    <property type="entry name" value="HTH_CENPB"/>
    <property type="match status" value="1"/>
</dbReference>
<dbReference type="STRING" id="230819.A0A5C3KC01"/>
<protein>
    <recommendedName>
        <fullName evidence="3">HTH CENPB-type domain-containing protein</fullName>
    </recommendedName>
</protein>
<dbReference type="OrthoDB" id="3265672at2759"/>
<dbReference type="GO" id="GO:0003677">
    <property type="term" value="F:DNA binding"/>
    <property type="evidence" value="ECO:0007669"/>
    <property type="project" value="UniProtKB-KW"/>
</dbReference>
<evidence type="ECO:0000313" key="5">
    <source>
        <dbReference type="Proteomes" id="UP000307440"/>
    </source>
</evidence>
<dbReference type="InterPro" id="IPR006600">
    <property type="entry name" value="HTH_CenpB_DNA-bd_dom"/>
</dbReference>
<dbReference type="Pfam" id="PF03221">
    <property type="entry name" value="HTH_Tnp_Tc5"/>
    <property type="match status" value="1"/>
</dbReference>
<evidence type="ECO:0000256" key="2">
    <source>
        <dbReference type="SAM" id="Phobius"/>
    </source>
</evidence>
<keyword evidence="2" id="KW-0472">Membrane</keyword>
<organism evidence="4 5">
    <name type="scientific">Coprinopsis marcescibilis</name>
    <name type="common">Agaric fungus</name>
    <name type="synonym">Psathyrella marcescibilis</name>
    <dbReference type="NCBI Taxonomy" id="230819"/>
    <lineage>
        <taxon>Eukaryota</taxon>
        <taxon>Fungi</taxon>
        <taxon>Dikarya</taxon>
        <taxon>Basidiomycota</taxon>
        <taxon>Agaricomycotina</taxon>
        <taxon>Agaricomycetes</taxon>
        <taxon>Agaricomycetidae</taxon>
        <taxon>Agaricales</taxon>
        <taxon>Agaricineae</taxon>
        <taxon>Psathyrellaceae</taxon>
        <taxon>Coprinopsis</taxon>
    </lineage>
</organism>
<keyword evidence="2" id="KW-0812">Transmembrane</keyword>
<keyword evidence="2" id="KW-1133">Transmembrane helix</keyword>